<evidence type="ECO:0000256" key="1">
    <source>
        <dbReference type="ARBA" id="ARBA00022475"/>
    </source>
</evidence>
<keyword evidence="3 7" id="KW-0812">Transmembrane</keyword>
<keyword evidence="5 7" id="KW-0472">Membrane</keyword>
<dbReference type="Proteomes" id="UP000593998">
    <property type="component" value="Chromosome"/>
</dbReference>
<keyword evidence="4 7" id="KW-1133">Transmembrane helix</keyword>
<evidence type="ECO:0000313" key="9">
    <source>
        <dbReference type="EMBL" id="QOK22917.1"/>
    </source>
</evidence>
<dbReference type="GO" id="GO:0051301">
    <property type="term" value="P:cell division"/>
    <property type="evidence" value="ECO:0007669"/>
    <property type="project" value="UniProtKB-UniRule"/>
</dbReference>
<evidence type="ECO:0000256" key="2">
    <source>
        <dbReference type="ARBA" id="ARBA00022618"/>
    </source>
</evidence>
<dbReference type="EMBL" id="CP062789">
    <property type="protein sequence ID" value="QOK22917.1"/>
    <property type="molecule type" value="Genomic_DNA"/>
</dbReference>
<feature type="region of interest" description="Disordered" evidence="8">
    <location>
        <begin position="23"/>
        <end position="113"/>
    </location>
</feature>
<feature type="compositionally biased region" description="Low complexity" evidence="8">
    <location>
        <begin position="71"/>
        <end position="104"/>
    </location>
</feature>
<evidence type="ECO:0000256" key="7">
    <source>
        <dbReference type="HAMAP-Rule" id="MF_00631"/>
    </source>
</evidence>
<accession>A0A7L9J182</accession>
<dbReference type="AlphaFoldDB" id="A0A7L9J182"/>
<evidence type="ECO:0000256" key="5">
    <source>
        <dbReference type="ARBA" id="ARBA00023136"/>
    </source>
</evidence>
<proteinExistence type="inferred from homology"/>
<keyword evidence="2 7" id="KW-0132">Cell division</keyword>
<evidence type="ECO:0000256" key="6">
    <source>
        <dbReference type="ARBA" id="ARBA00023306"/>
    </source>
</evidence>
<comment type="subcellular location">
    <subcellularLocation>
        <location evidence="7">Cell membrane</location>
        <topology evidence="7">Multi-pass membrane protein</topology>
    </subcellularLocation>
</comment>
<feature type="transmembrane region" description="Helical" evidence="7">
    <location>
        <begin position="155"/>
        <end position="174"/>
    </location>
</feature>
<feature type="transmembrane region" description="Helical" evidence="7">
    <location>
        <begin position="121"/>
        <end position="143"/>
    </location>
</feature>
<dbReference type="HAMAP" id="MF_00631">
    <property type="entry name" value="CrgA"/>
    <property type="match status" value="1"/>
</dbReference>
<feature type="compositionally biased region" description="Basic and acidic residues" evidence="8">
    <location>
        <begin position="45"/>
        <end position="70"/>
    </location>
</feature>
<gene>
    <name evidence="7" type="primary">crgA</name>
    <name evidence="9" type="ORF">IGS73_00195</name>
</gene>
<comment type="similarity">
    <text evidence="7">Belongs to the CrgA family.</text>
</comment>
<dbReference type="Pfam" id="PF06781">
    <property type="entry name" value="CrgA"/>
    <property type="match status" value="1"/>
</dbReference>
<keyword evidence="6 7" id="KW-0131">Cell cycle</keyword>
<evidence type="ECO:0000256" key="4">
    <source>
        <dbReference type="ARBA" id="ARBA00022989"/>
    </source>
</evidence>
<comment type="function">
    <text evidence="7">Involved in cell division.</text>
</comment>
<dbReference type="GO" id="GO:0005886">
    <property type="term" value="C:plasma membrane"/>
    <property type="evidence" value="ECO:0007669"/>
    <property type="project" value="UniProtKB-SubCell"/>
</dbReference>
<protein>
    <recommendedName>
        <fullName evidence="7">Cell division protein CrgA</fullName>
    </recommendedName>
</protein>
<reference evidence="9 10" key="1">
    <citation type="submission" date="2020-10" db="EMBL/GenBank/DDBJ databases">
        <title>Janibacter indicus TT2 genome sequence.</title>
        <authorList>
            <person name="Lee K."/>
            <person name="Ganzorig M."/>
        </authorList>
    </citation>
    <scope>NUCLEOTIDE SEQUENCE [LARGE SCALE GENOMIC DNA]</scope>
    <source>
        <strain evidence="9 10">TT2</strain>
    </source>
</reference>
<sequence length="175" mass="19181">MTGTRADHRLGRWVSQVRTRLRRSWSGTGHPLRSVDRCSASTLGHDPRRPEEHPVAKSADDAKDTTEAPADKTPATARAKAASKSAARSGNPSKRAAAAEAGEASRSRHKVKAQRVGNPSWFVPVMLGLMLIGLVWVVTFYITQEQYPVASWGRWNLGAGFAFILAGFAMTTRWR</sequence>
<evidence type="ECO:0000256" key="3">
    <source>
        <dbReference type="ARBA" id="ARBA00022692"/>
    </source>
</evidence>
<organism evidence="9 10">
    <name type="scientific">Janibacter indicus</name>
    <dbReference type="NCBI Taxonomy" id="857417"/>
    <lineage>
        <taxon>Bacteria</taxon>
        <taxon>Bacillati</taxon>
        <taxon>Actinomycetota</taxon>
        <taxon>Actinomycetes</taxon>
        <taxon>Micrococcales</taxon>
        <taxon>Intrasporangiaceae</taxon>
        <taxon>Janibacter</taxon>
    </lineage>
</organism>
<name>A0A7L9J182_9MICO</name>
<evidence type="ECO:0000313" key="10">
    <source>
        <dbReference type="Proteomes" id="UP000593998"/>
    </source>
</evidence>
<keyword evidence="1 7" id="KW-1003">Cell membrane</keyword>
<dbReference type="InterPro" id="IPR009619">
    <property type="entry name" value="CrgA"/>
</dbReference>
<evidence type="ECO:0000256" key="8">
    <source>
        <dbReference type="SAM" id="MobiDB-lite"/>
    </source>
</evidence>